<dbReference type="InterPro" id="IPR050325">
    <property type="entry name" value="Prot/Nucl_acid_deglycase"/>
</dbReference>
<dbReference type="CDD" id="cd03141">
    <property type="entry name" value="GATase1_Hsp31_like"/>
    <property type="match status" value="1"/>
</dbReference>
<feature type="chain" id="PRO_5012020035" description="DJ-1/PfpI domain-containing protein" evidence="4">
    <location>
        <begin position="19"/>
        <end position="373"/>
    </location>
</feature>
<sequence length="373" mass="41658">MKKTLLLFCLLLAVMVGAQEENRDKNILMVVSGYGKDKGAQRPGFEFDEFSQAYLIFTDNGFRVTVASPKGGAVEADNFNAEKAYNKRLLENEKAMALLANTQATATISAADFDAVYVVGGKGAMFDLPYDPALQDIILEMYKREGTVISAVCHGPAAFVNVKEADKYVIDTIEMTGFCNTEEDLFGKKWVQEFPFRLEDRLKARGAKFVQADFMLPMVAISGKFVTGQNPFSTPKSAEAVIRSLGATPVERTWYTDENSMYLVQDVLQGKQDFESAATALKAGLASYDVQLIAVYGYYKTLVAQQDTEQLELGVRLMELASPYYFNERLWLHMAKTYMDLDKKEKAIPLLNELVGKDLMVKEAQQLLTDIQE</sequence>
<dbReference type="Pfam" id="PF01965">
    <property type="entry name" value="DJ-1_PfpI"/>
    <property type="match status" value="1"/>
</dbReference>
<proteinExistence type="inferred from homology"/>
<dbReference type="OrthoDB" id="9792284at2"/>
<dbReference type="GO" id="GO:0005737">
    <property type="term" value="C:cytoplasm"/>
    <property type="evidence" value="ECO:0007669"/>
    <property type="project" value="TreeGrafter"/>
</dbReference>
<organism evidence="6 7">
    <name type="scientific">Sediminicola luteus</name>
    <dbReference type="NCBI Taxonomy" id="319238"/>
    <lineage>
        <taxon>Bacteria</taxon>
        <taxon>Pseudomonadati</taxon>
        <taxon>Bacteroidota</taxon>
        <taxon>Flavobacteriia</taxon>
        <taxon>Flavobacteriales</taxon>
        <taxon>Flavobacteriaceae</taxon>
        <taxon>Sediminicola</taxon>
    </lineage>
</organism>
<comment type="caution">
    <text evidence="6">The sequence shown here is derived from an EMBL/GenBank/DDBJ whole genome shotgun (WGS) entry which is preliminary data.</text>
</comment>
<gene>
    <name evidence="6" type="ORF">B7P33_07235</name>
</gene>
<keyword evidence="7" id="KW-1185">Reference proteome</keyword>
<accession>A0A2A4G930</accession>
<dbReference type="Proteomes" id="UP000219559">
    <property type="component" value="Unassembled WGS sequence"/>
</dbReference>
<dbReference type="PANTHER" id="PTHR48094:SF11">
    <property type="entry name" value="GLUTATHIONE-INDEPENDENT GLYOXALASE HSP31-RELATED"/>
    <property type="match status" value="1"/>
</dbReference>
<dbReference type="GO" id="GO:0019243">
    <property type="term" value="P:methylglyoxal catabolic process to D-lactate via S-lactoyl-glutathione"/>
    <property type="evidence" value="ECO:0007669"/>
    <property type="project" value="TreeGrafter"/>
</dbReference>
<evidence type="ECO:0000256" key="2">
    <source>
        <dbReference type="ARBA" id="ARBA00023239"/>
    </source>
</evidence>
<evidence type="ECO:0000259" key="5">
    <source>
        <dbReference type="Pfam" id="PF01965"/>
    </source>
</evidence>
<dbReference type="SUPFAM" id="SSF52317">
    <property type="entry name" value="Class I glutamine amidotransferase-like"/>
    <property type="match status" value="1"/>
</dbReference>
<name>A0A2A4G930_9FLAO</name>
<dbReference type="InterPro" id="IPR002818">
    <property type="entry name" value="DJ-1/PfpI"/>
</dbReference>
<dbReference type="Gene3D" id="3.40.50.880">
    <property type="match status" value="1"/>
</dbReference>
<dbReference type="InterPro" id="IPR029062">
    <property type="entry name" value="Class_I_gatase-like"/>
</dbReference>
<dbReference type="PANTHER" id="PTHR48094">
    <property type="entry name" value="PROTEIN/NUCLEIC ACID DEGLYCASE DJ-1-RELATED"/>
    <property type="match status" value="1"/>
</dbReference>
<dbReference type="AlphaFoldDB" id="A0A2A4G930"/>
<evidence type="ECO:0000256" key="4">
    <source>
        <dbReference type="SAM" id="SignalP"/>
    </source>
</evidence>
<comment type="similarity">
    <text evidence="3">Belongs to the peptidase C56 family. HSP31-like subfamily.</text>
</comment>
<keyword evidence="4" id="KW-0732">Signal</keyword>
<dbReference type="RefSeq" id="WP_097440223.1">
    <property type="nucleotide sequence ID" value="NZ_KZ300476.1"/>
</dbReference>
<keyword evidence="1" id="KW-0346">Stress response</keyword>
<evidence type="ECO:0000256" key="1">
    <source>
        <dbReference type="ARBA" id="ARBA00023016"/>
    </source>
</evidence>
<evidence type="ECO:0000313" key="6">
    <source>
        <dbReference type="EMBL" id="PCE64943.1"/>
    </source>
</evidence>
<dbReference type="GO" id="GO:0019172">
    <property type="term" value="F:glyoxalase III activity"/>
    <property type="evidence" value="ECO:0007669"/>
    <property type="project" value="TreeGrafter"/>
</dbReference>
<protein>
    <recommendedName>
        <fullName evidence="5">DJ-1/PfpI domain-containing protein</fullName>
    </recommendedName>
</protein>
<evidence type="ECO:0000256" key="3">
    <source>
        <dbReference type="ARBA" id="ARBA00038493"/>
    </source>
</evidence>
<feature type="domain" description="DJ-1/PfpI" evidence="5">
    <location>
        <begin position="44"/>
        <end position="241"/>
    </location>
</feature>
<dbReference type="EMBL" id="NBWU01000002">
    <property type="protein sequence ID" value="PCE64943.1"/>
    <property type="molecule type" value="Genomic_DNA"/>
</dbReference>
<feature type="signal peptide" evidence="4">
    <location>
        <begin position="1"/>
        <end position="18"/>
    </location>
</feature>
<reference evidence="6 7" key="1">
    <citation type="submission" date="2017-04" db="EMBL/GenBank/DDBJ databases">
        <title>A new member of the family Flavobacteriaceae isolated from ascidians.</title>
        <authorList>
            <person name="Chen L."/>
        </authorList>
    </citation>
    <scope>NUCLEOTIDE SEQUENCE [LARGE SCALE GENOMIC DNA]</scope>
    <source>
        <strain evidence="6 7">HQA918</strain>
    </source>
</reference>
<keyword evidence="2" id="KW-0456">Lyase</keyword>
<evidence type="ECO:0000313" key="7">
    <source>
        <dbReference type="Proteomes" id="UP000219559"/>
    </source>
</evidence>